<sequence>MQHLMMTTEEWFKEWEGNRRLTRKVIETFPEKELFEFSIGGMRTFAEMVYELIQFSVEVTEQLIDNKPFPLDREHRKDYGVTKIALLASWDKSVLLAAENWKKIPQERFQEMFNMYEKLNAPAWKNLLYVLENEIHHRAQGYVYLRALGIEPPVFYDRS</sequence>
<protein>
    <submittedName>
        <fullName evidence="4">DinB family</fullName>
    </submittedName>
</protein>
<dbReference type="InterPro" id="IPR007837">
    <property type="entry name" value="DinB"/>
</dbReference>
<evidence type="ECO:0000256" key="2">
    <source>
        <dbReference type="ARBA" id="ARBA00022723"/>
    </source>
</evidence>
<dbReference type="GO" id="GO:0046872">
    <property type="term" value="F:metal ion binding"/>
    <property type="evidence" value="ECO:0007669"/>
    <property type="project" value="UniProtKB-KW"/>
</dbReference>
<dbReference type="AlphaFoldDB" id="A0AAX2GYI6"/>
<evidence type="ECO:0000256" key="1">
    <source>
        <dbReference type="ARBA" id="ARBA00008635"/>
    </source>
</evidence>
<dbReference type="EMBL" id="LT906449">
    <property type="protein sequence ID" value="SNV11610.1"/>
    <property type="molecule type" value="Genomic_DNA"/>
</dbReference>
<evidence type="ECO:0000313" key="5">
    <source>
        <dbReference type="Proteomes" id="UP000215539"/>
    </source>
</evidence>
<gene>
    <name evidence="4" type="ORF">SAMEA44541418_01434</name>
</gene>
<dbReference type="Gene3D" id="1.20.120.450">
    <property type="entry name" value="dinb family like domain"/>
    <property type="match status" value="1"/>
</dbReference>
<dbReference type="InterPro" id="IPR034660">
    <property type="entry name" value="DinB/YfiT-like"/>
</dbReference>
<comment type="similarity">
    <text evidence="1">Belongs to the DinB family.</text>
</comment>
<accession>A0AAX2GYI6</accession>
<dbReference type="RefSeq" id="WP_231909875.1">
    <property type="nucleotide sequence ID" value="NZ_CP014227.1"/>
</dbReference>
<dbReference type="Pfam" id="PF05163">
    <property type="entry name" value="DinB"/>
    <property type="match status" value="1"/>
</dbReference>
<reference evidence="4 5" key="1">
    <citation type="submission" date="2017-06" db="EMBL/GenBank/DDBJ databases">
        <authorList>
            <consortium name="Pathogen Informatics"/>
        </authorList>
    </citation>
    <scope>NUCLEOTIDE SEQUENCE [LARGE SCALE GENOMIC DNA]</scope>
    <source>
        <strain evidence="4 5">NCTC12947</strain>
    </source>
</reference>
<evidence type="ECO:0000256" key="3">
    <source>
        <dbReference type="PIRSR" id="PIRSR607837-1"/>
    </source>
</evidence>
<organism evidence="4 5">
    <name type="scientific">Capnocytophaga haemolytica</name>
    <dbReference type="NCBI Taxonomy" id="45243"/>
    <lineage>
        <taxon>Bacteria</taxon>
        <taxon>Pseudomonadati</taxon>
        <taxon>Bacteroidota</taxon>
        <taxon>Flavobacteriia</taxon>
        <taxon>Flavobacteriales</taxon>
        <taxon>Flavobacteriaceae</taxon>
        <taxon>Capnocytophaga</taxon>
    </lineage>
</organism>
<evidence type="ECO:0000313" key="4">
    <source>
        <dbReference type="EMBL" id="SNV11610.1"/>
    </source>
</evidence>
<name>A0AAX2GYI6_9FLAO</name>
<feature type="binding site" evidence="3">
    <location>
        <position position="137"/>
    </location>
    <ligand>
        <name>a divalent metal cation</name>
        <dbReference type="ChEBI" id="CHEBI:60240"/>
    </ligand>
</feature>
<dbReference type="SUPFAM" id="SSF109854">
    <property type="entry name" value="DinB/YfiT-like putative metalloenzymes"/>
    <property type="match status" value="1"/>
</dbReference>
<proteinExistence type="inferred from homology"/>
<dbReference type="Proteomes" id="UP000215539">
    <property type="component" value="Chromosome 1"/>
</dbReference>
<keyword evidence="2 3" id="KW-0479">Metal-binding</keyword>